<protein>
    <submittedName>
        <fullName evidence="1">Uncharacterized protein</fullName>
    </submittedName>
</protein>
<evidence type="ECO:0000313" key="2">
    <source>
        <dbReference type="Proteomes" id="UP001153269"/>
    </source>
</evidence>
<proteinExistence type="predicted"/>
<dbReference type="AlphaFoldDB" id="A0A9N7VVR7"/>
<evidence type="ECO:0000313" key="1">
    <source>
        <dbReference type="EMBL" id="CAB1458088.1"/>
    </source>
</evidence>
<sequence length="76" mass="8852">MTRNCSNSKLPSTEPDDRTTGVLIVQRCLLRYPRTERVHLQIQVRPVPLQPQPQHRPLEWVSWSSRAAHRTCRPLG</sequence>
<comment type="caution">
    <text evidence="1">The sequence shown here is derived from an EMBL/GenBank/DDBJ whole genome shotgun (WGS) entry which is preliminary data.</text>
</comment>
<accession>A0A9N7VVR7</accession>
<keyword evidence="2" id="KW-1185">Reference proteome</keyword>
<dbReference type="EMBL" id="CADEAL010004371">
    <property type="protein sequence ID" value="CAB1458088.1"/>
    <property type="molecule type" value="Genomic_DNA"/>
</dbReference>
<gene>
    <name evidence="1" type="ORF">PLEPLA_LOCUS45916</name>
</gene>
<organism evidence="1 2">
    <name type="scientific">Pleuronectes platessa</name>
    <name type="common">European plaice</name>
    <dbReference type="NCBI Taxonomy" id="8262"/>
    <lineage>
        <taxon>Eukaryota</taxon>
        <taxon>Metazoa</taxon>
        <taxon>Chordata</taxon>
        <taxon>Craniata</taxon>
        <taxon>Vertebrata</taxon>
        <taxon>Euteleostomi</taxon>
        <taxon>Actinopterygii</taxon>
        <taxon>Neopterygii</taxon>
        <taxon>Teleostei</taxon>
        <taxon>Neoteleostei</taxon>
        <taxon>Acanthomorphata</taxon>
        <taxon>Carangaria</taxon>
        <taxon>Pleuronectiformes</taxon>
        <taxon>Pleuronectoidei</taxon>
        <taxon>Pleuronectidae</taxon>
        <taxon>Pleuronectes</taxon>
    </lineage>
</organism>
<name>A0A9N7VVR7_PLEPL</name>
<reference evidence="1" key="1">
    <citation type="submission" date="2020-03" db="EMBL/GenBank/DDBJ databases">
        <authorList>
            <person name="Weist P."/>
        </authorList>
    </citation>
    <scope>NUCLEOTIDE SEQUENCE</scope>
</reference>
<dbReference type="Proteomes" id="UP001153269">
    <property type="component" value="Unassembled WGS sequence"/>
</dbReference>